<sequence>MTDAAYEVETPPLVSIVLVSYGGRAMLNHCLYLVEQHTTVPHEVIVVDSGSPDGTDRWVRDHLRNARGHVVNRNIGFGAGCNLGVLDARAPYICFLNADVEVGPRWLEPLIEVLDRQPSVGAVAPLMRDQSGAVQEFGSVVDADGWCRAWGDGAPLGPEEALFPHAVDYASAACLLVRRRAFHQVGGFSTDYDTAYFEDVDLAFGLRAAGWSTVVEPKSTVVHQRHGSSNSEVANDLMKVNHSTFLRRWGAELAGRPALPAPDRPSPRFYLARDVLVDERVLVVDDRVPNADRGSGDPRTQRMLEALAAPNRRITLLARDLMRAAEYAPALLEQGIEVVWVHANPFQVLRERAGLYDVVIAARPHNFQWIADAVAESQPQAVKVYDSESLFHRRMDQYVEHAESPVERTRLAVEAAEQRAVEEAAFRWADIGICVTEQEAEWARGVAPDTAVKVVGYPADRPGHVPGVESRTGIAYFGGFMAGPGSPNEIAVLDLVRDVLPPLLARHPDLRLGVVGADPTPAVKALASPHVEIVGRVPNPAWVLGRYRLQVVPMRLGTGIKLKFLDSMAAGLPFVTTSVGAEGLHLGDLAKYLVADSTAELADRVDALLTDDELWLDVQRELLRIADERFSWSAFRRELDEVLAEAGIAPPPRER</sequence>
<reference evidence="2 3" key="1">
    <citation type="submission" date="2019-06" db="EMBL/GenBank/DDBJ databases">
        <title>Sequencing the genomes of 1000 actinobacteria strains.</title>
        <authorList>
            <person name="Klenk H.-P."/>
        </authorList>
    </citation>
    <scope>NUCLEOTIDE SEQUENCE [LARGE SCALE GENOMIC DNA]</scope>
    <source>
        <strain evidence="2 3">DSM 45456</strain>
    </source>
</reference>
<dbReference type="EMBL" id="VFPP01000001">
    <property type="protein sequence ID" value="TQM81889.1"/>
    <property type="molecule type" value="Genomic_DNA"/>
</dbReference>
<evidence type="ECO:0000313" key="3">
    <source>
        <dbReference type="Proteomes" id="UP000316628"/>
    </source>
</evidence>
<dbReference type="Pfam" id="PF00535">
    <property type="entry name" value="Glycos_transf_2"/>
    <property type="match status" value="1"/>
</dbReference>
<dbReference type="RefSeq" id="WP_141979789.1">
    <property type="nucleotide sequence ID" value="NZ_VFPP01000001.1"/>
</dbReference>
<gene>
    <name evidence="2" type="ORF">FHX81_4275</name>
</gene>
<dbReference type="Gene3D" id="3.90.550.10">
    <property type="entry name" value="Spore Coat Polysaccharide Biosynthesis Protein SpsA, Chain A"/>
    <property type="match status" value="1"/>
</dbReference>
<dbReference type="Proteomes" id="UP000316628">
    <property type="component" value="Unassembled WGS sequence"/>
</dbReference>
<accession>A0A543JGB8</accession>
<keyword evidence="3" id="KW-1185">Reference proteome</keyword>
<feature type="domain" description="Glycosyltransferase 2-like" evidence="1">
    <location>
        <begin position="15"/>
        <end position="132"/>
    </location>
</feature>
<dbReference type="GO" id="GO:0016740">
    <property type="term" value="F:transferase activity"/>
    <property type="evidence" value="ECO:0007669"/>
    <property type="project" value="UniProtKB-KW"/>
</dbReference>
<evidence type="ECO:0000259" key="1">
    <source>
        <dbReference type="Pfam" id="PF00535"/>
    </source>
</evidence>
<keyword evidence="2" id="KW-0808">Transferase</keyword>
<dbReference type="Gene3D" id="3.40.50.2000">
    <property type="entry name" value="Glycogen Phosphorylase B"/>
    <property type="match status" value="1"/>
</dbReference>
<dbReference type="SUPFAM" id="SSF53756">
    <property type="entry name" value="UDP-Glycosyltransferase/glycogen phosphorylase"/>
    <property type="match status" value="1"/>
</dbReference>
<dbReference type="AlphaFoldDB" id="A0A543JGB8"/>
<protein>
    <submittedName>
        <fullName evidence="2">GT2 family glycosyltransferase</fullName>
    </submittedName>
</protein>
<dbReference type="InterPro" id="IPR001173">
    <property type="entry name" value="Glyco_trans_2-like"/>
</dbReference>
<dbReference type="CDD" id="cd04186">
    <property type="entry name" value="GT_2_like_c"/>
    <property type="match status" value="1"/>
</dbReference>
<dbReference type="PANTHER" id="PTHR43179">
    <property type="entry name" value="RHAMNOSYLTRANSFERASE WBBL"/>
    <property type="match status" value="1"/>
</dbReference>
<name>A0A543JGB8_9PSEU</name>
<dbReference type="InterPro" id="IPR029044">
    <property type="entry name" value="Nucleotide-diphossugar_trans"/>
</dbReference>
<dbReference type="OrthoDB" id="7615426at2"/>
<comment type="caution">
    <text evidence="2">The sequence shown here is derived from an EMBL/GenBank/DDBJ whole genome shotgun (WGS) entry which is preliminary data.</text>
</comment>
<dbReference type="SUPFAM" id="SSF53448">
    <property type="entry name" value="Nucleotide-diphospho-sugar transferases"/>
    <property type="match status" value="1"/>
</dbReference>
<dbReference type="Pfam" id="PF13692">
    <property type="entry name" value="Glyco_trans_1_4"/>
    <property type="match status" value="1"/>
</dbReference>
<dbReference type="PANTHER" id="PTHR43179:SF7">
    <property type="entry name" value="RHAMNOSYLTRANSFERASE WBBL"/>
    <property type="match status" value="1"/>
</dbReference>
<proteinExistence type="predicted"/>
<dbReference type="CDD" id="cd03801">
    <property type="entry name" value="GT4_PimA-like"/>
    <property type="match status" value="1"/>
</dbReference>
<evidence type="ECO:0000313" key="2">
    <source>
        <dbReference type="EMBL" id="TQM81889.1"/>
    </source>
</evidence>
<organism evidence="2 3">
    <name type="scientific">Saccharothrix saharensis</name>
    <dbReference type="NCBI Taxonomy" id="571190"/>
    <lineage>
        <taxon>Bacteria</taxon>
        <taxon>Bacillati</taxon>
        <taxon>Actinomycetota</taxon>
        <taxon>Actinomycetes</taxon>
        <taxon>Pseudonocardiales</taxon>
        <taxon>Pseudonocardiaceae</taxon>
        <taxon>Saccharothrix</taxon>
    </lineage>
</organism>